<keyword evidence="3" id="KW-1185">Reference proteome</keyword>
<dbReference type="Proteomes" id="UP000587415">
    <property type="component" value="Unassembled WGS sequence"/>
</dbReference>
<accession>A0A7X5YL29</accession>
<gene>
    <name evidence="2" type="ORF">GGQ87_002202</name>
</gene>
<dbReference type="RefSeq" id="WP_168047734.1">
    <property type="nucleotide sequence ID" value="NZ_JAATJM010000002.1"/>
</dbReference>
<evidence type="ECO:0000313" key="3">
    <source>
        <dbReference type="Proteomes" id="UP000587415"/>
    </source>
</evidence>
<proteinExistence type="predicted"/>
<dbReference type="AlphaFoldDB" id="A0A7X5YL29"/>
<protein>
    <submittedName>
        <fullName evidence="2">Uncharacterized protein</fullName>
    </submittedName>
</protein>
<sequence>MGGVPQNRHGLIPVLVAIRVAAERKRRKAEAEAAAVQKDTSQPPKKKRGWFG</sequence>
<name>A0A7X5YL29_9CAUL</name>
<feature type="region of interest" description="Disordered" evidence="1">
    <location>
        <begin position="31"/>
        <end position="52"/>
    </location>
</feature>
<evidence type="ECO:0000313" key="2">
    <source>
        <dbReference type="EMBL" id="NJC41907.1"/>
    </source>
</evidence>
<organism evidence="2 3">
    <name type="scientific">Brevundimonas alba</name>
    <dbReference type="NCBI Taxonomy" id="74314"/>
    <lineage>
        <taxon>Bacteria</taxon>
        <taxon>Pseudomonadati</taxon>
        <taxon>Pseudomonadota</taxon>
        <taxon>Alphaproteobacteria</taxon>
        <taxon>Caulobacterales</taxon>
        <taxon>Caulobacteraceae</taxon>
        <taxon>Brevundimonas</taxon>
    </lineage>
</organism>
<reference evidence="2 3" key="1">
    <citation type="submission" date="2020-03" db="EMBL/GenBank/DDBJ databases">
        <title>Genomic Encyclopedia of Type Strains, Phase IV (KMG-IV): sequencing the most valuable type-strain genomes for metagenomic binning, comparative biology and taxonomic classification.</title>
        <authorList>
            <person name="Goeker M."/>
        </authorList>
    </citation>
    <scope>NUCLEOTIDE SEQUENCE [LARGE SCALE GENOMIC DNA]</scope>
    <source>
        <strain evidence="2 3">DSM 4736</strain>
    </source>
</reference>
<evidence type="ECO:0000256" key="1">
    <source>
        <dbReference type="SAM" id="MobiDB-lite"/>
    </source>
</evidence>
<comment type="caution">
    <text evidence="2">The sequence shown here is derived from an EMBL/GenBank/DDBJ whole genome shotgun (WGS) entry which is preliminary data.</text>
</comment>
<dbReference type="EMBL" id="JAATJM010000002">
    <property type="protein sequence ID" value="NJC41907.1"/>
    <property type="molecule type" value="Genomic_DNA"/>
</dbReference>